<comment type="caution">
    <text evidence="2">The sequence shown here is derived from an EMBL/GenBank/DDBJ whole genome shotgun (WGS) entry which is preliminary data.</text>
</comment>
<protein>
    <recommendedName>
        <fullName evidence="4">Right handed beta helix domain-containing protein</fullName>
    </recommendedName>
</protein>
<keyword evidence="1" id="KW-0732">Signal</keyword>
<accession>A0ABQ9X8J7</accession>
<dbReference type="Proteomes" id="UP001281761">
    <property type="component" value="Unassembled WGS sequence"/>
</dbReference>
<dbReference type="InterPro" id="IPR011050">
    <property type="entry name" value="Pectin_lyase_fold/virulence"/>
</dbReference>
<feature type="signal peptide" evidence="1">
    <location>
        <begin position="1"/>
        <end position="16"/>
    </location>
</feature>
<organism evidence="2 3">
    <name type="scientific">Blattamonas nauphoetae</name>
    <dbReference type="NCBI Taxonomy" id="2049346"/>
    <lineage>
        <taxon>Eukaryota</taxon>
        <taxon>Metamonada</taxon>
        <taxon>Preaxostyla</taxon>
        <taxon>Oxymonadida</taxon>
        <taxon>Blattamonas</taxon>
    </lineage>
</organism>
<reference evidence="2 3" key="1">
    <citation type="journal article" date="2022" name="bioRxiv">
        <title>Genomics of Preaxostyla Flagellates Illuminates Evolutionary Transitions and the Path Towards Mitochondrial Loss.</title>
        <authorList>
            <person name="Novak L.V.F."/>
            <person name="Treitli S.C."/>
            <person name="Pyrih J."/>
            <person name="Halakuc P."/>
            <person name="Pipaliya S.V."/>
            <person name="Vacek V."/>
            <person name="Brzon O."/>
            <person name="Soukal P."/>
            <person name="Eme L."/>
            <person name="Dacks J.B."/>
            <person name="Karnkowska A."/>
            <person name="Elias M."/>
            <person name="Hampl V."/>
        </authorList>
    </citation>
    <scope>NUCLEOTIDE SEQUENCE [LARGE SCALE GENOMIC DNA]</scope>
    <source>
        <strain evidence="2">NAU3</strain>
        <tissue evidence="2">Gut</tissue>
    </source>
</reference>
<sequence>MIPLSLLLCIFQSMFAINSRTTSPSNLQSLLDTISNCTNQKSNEIQLNSIPEGLYIGRNIEIKNRRLELSGELSNKRASLGTRIIPQLGFDSNRNEAKFTVPICENCIFSLTNSTLLLDSLHFSLVDNSEESRQQRNKAHPARLAIVSGSYLTISQSIIEVSSGTSAILILPSPFEVSTTPSSVVVSKCSISSENGQLCGLVETAAFPDCGASRSISIVGCSFNSQNVLGTDGIGLSLTLTARKNAEDVGMISPSLIDCSFVNMSSSCSSRPPQLSHLSQKMLGCVVSLSSSHLSGSTIRDVNNGGSILCSNSSFSSLLSSPNTDSEQPSITLPESSKYPEQFEDGIAYSFNEESGDATTSASFSHCRFTGANYASNARALTFEEYFGTISIVSCSFANHSFRDDRSFFSNGGAIFVFNSNYQICPKLTLRASNFTNIKTPNFAAVYIDASLKATIVDCSFEVCRPEIHNPASTGGLNFHATNPNPSTHTTITNVVFQSCYGGICGGMSLDANWDTILSDCRFKDCNVEDYQSIASGLYLSLEGESPKLVTRLTFTDCWSSSRAAGMNFRPDCDVLLSDLHFFRCTSGNGQGIGGAGGFSILTLGQLLTLQDCSFVECLADSTGGAFHLEYFESCVMTDCLVKDCCSGKYGAITFEQSANNPWSISLTRVAFANNSVGQNTDSSASMNSADDTTAFVDVHLNYLDSSNHPTISIEDYFTTCATNSIGMFMTANRYTPQETIVRVFDDEFNKIGSLLTEKVVAKPSQQSGRLELEVKCNMPIASQKCEVTVQKEGDTTQMSGEIEFVNGKGTLTSPSPSLTLELSTSYTITSIVGIAPSSPSSHSGRSVGYTQICFIEH</sequence>
<name>A0ABQ9X8J7_9EUKA</name>
<feature type="chain" id="PRO_5046615853" description="Right handed beta helix domain-containing protein" evidence="1">
    <location>
        <begin position="17"/>
        <end position="858"/>
    </location>
</feature>
<gene>
    <name evidence="2" type="ORF">BLNAU_17040</name>
</gene>
<evidence type="ECO:0008006" key="4">
    <source>
        <dbReference type="Google" id="ProtNLM"/>
    </source>
</evidence>
<evidence type="ECO:0000313" key="2">
    <source>
        <dbReference type="EMBL" id="KAK2948004.1"/>
    </source>
</evidence>
<evidence type="ECO:0000256" key="1">
    <source>
        <dbReference type="SAM" id="SignalP"/>
    </source>
</evidence>
<dbReference type="EMBL" id="JARBJD010000186">
    <property type="protein sequence ID" value="KAK2948004.1"/>
    <property type="molecule type" value="Genomic_DNA"/>
</dbReference>
<evidence type="ECO:0000313" key="3">
    <source>
        <dbReference type="Proteomes" id="UP001281761"/>
    </source>
</evidence>
<proteinExistence type="predicted"/>
<dbReference type="SUPFAM" id="SSF51126">
    <property type="entry name" value="Pectin lyase-like"/>
    <property type="match status" value="2"/>
</dbReference>
<keyword evidence="3" id="KW-1185">Reference proteome</keyword>